<dbReference type="GO" id="GO:0043139">
    <property type="term" value="F:5'-3' DNA helicase activity"/>
    <property type="evidence" value="ECO:0007669"/>
    <property type="project" value="TreeGrafter"/>
</dbReference>
<dbReference type="EMBL" id="HBHJ01030206">
    <property type="protein sequence ID" value="CAD9709002.1"/>
    <property type="molecule type" value="Transcribed_RNA"/>
</dbReference>
<reference evidence="7" key="1">
    <citation type="submission" date="2021-01" db="EMBL/GenBank/DDBJ databases">
        <authorList>
            <person name="Corre E."/>
            <person name="Pelletier E."/>
            <person name="Niang G."/>
            <person name="Scheremetjew M."/>
            <person name="Finn R."/>
            <person name="Kale V."/>
            <person name="Holt S."/>
            <person name="Cochrane G."/>
            <person name="Meng A."/>
            <person name="Brown T."/>
            <person name="Cohen L."/>
        </authorList>
    </citation>
    <scope>NUCLEOTIDE SEQUENCE</scope>
    <source>
        <strain evidence="7">CCMP1243</strain>
    </source>
</reference>
<dbReference type="PANTHER" id="PTHR43788">
    <property type="entry name" value="DNA2/NAM7 HELICASE FAMILY MEMBER"/>
    <property type="match status" value="1"/>
</dbReference>
<evidence type="ECO:0000256" key="3">
    <source>
        <dbReference type="ARBA" id="ARBA00022806"/>
    </source>
</evidence>
<evidence type="ECO:0000256" key="2">
    <source>
        <dbReference type="ARBA" id="ARBA00022801"/>
    </source>
</evidence>
<dbReference type="CDD" id="cd17934">
    <property type="entry name" value="DEXXQc_Upf1-like"/>
    <property type="match status" value="1"/>
</dbReference>
<evidence type="ECO:0000256" key="5">
    <source>
        <dbReference type="SAM" id="MobiDB-lite"/>
    </source>
</evidence>
<keyword evidence="4" id="KW-0067">ATP-binding</keyword>
<dbReference type="CDD" id="cd18808">
    <property type="entry name" value="SF1_C_Upf1"/>
    <property type="match status" value="1"/>
</dbReference>
<dbReference type="Gene3D" id="3.40.50.300">
    <property type="entry name" value="P-loop containing nucleotide triphosphate hydrolases"/>
    <property type="match status" value="2"/>
</dbReference>
<dbReference type="Pfam" id="PF13087">
    <property type="entry name" value="AAA_12"/>
    <property type="match status" value="1"/>
</dbReference>
<dbReference type="SUPFAM" id="SSF52540">
    <property type="entry name" value="P-loop containing nucleoside triphosphate hydrolases"/>
    <property type="match status" value="1"/>
</dbReference>
<evidence type="ECO:0000313" key="7">
    <source>
        <dbReference type="EMBL" id="CAD9709002.1"/>
    </source>
</evidence>
<dbReference type="InterPro" id="IPR047187">
    <property type="entry name" value="SF1_C_Upf1"/>
</dbReference>
<dbReference type="PANTHER" id="PTHR43788:SF8">
    <property type="entry name" value="DNA-BINDING PROTEIN SMUBP-2"/>
    <property type="match status" value="1"/>
</dbReference>
<evidence type="ECO:0000259" key="6">
    <source>
        <dbReference type="Pfam" id="PF13087"/>
    </source>
</evidence>
<dbReference type="GO" id="GO:0005524">
    <property type="term" value="F:ATP binding"/>
    <property type="evidence" value="ECO:0007669"/>
    <property type="project" value="UniProtKB-KW"/>
</dbReference>
<feature type="domain" description="DNA2/NAM7 helicase-like C-terminal" evidence="6">
    <location>
        <begin position="299"/>
        <end position="504"/>
    </location>
</feature>
<keyword evidence="3" id="KW-0347">Helicase</keyword>
<dbReference type="Pfam" id="PF13604">
    <property type="entry name" value="AAA_30"/>
    <property type="match status" value="1"/>
</dbReference>
<gene>
    <name evidence="7" type="ORF">RMAR1173_LOCUS19994</name>
</gene>
<dbReference type="GO" id="GO:0016787">
    <property type="term" value="F:hydrolase activity"/>
    <property type="evidence" value="ECO:0007669"/>
    <property type="project" value="UniProtKB-KW"/>
</dbReference>
<name>A0A7S2ST75_9STRA</name>
<organism evidence="7">
    <name type="scientific">Rhizochromulina marina</name>
    <dbReference type="NCBI Taxonomy" id="1034831"/>
    <lineage>
        <taxon>Eukaryota</taxon>
        <taxon>Sar</taxon>
        <taxon>Stramenopiles</taxon>
        <taxon>Ochrophyta</taxon>
        <taxon>Dictyochophyceae</taxon>
        <taxon>Rhizochromulinales</taxon>
        <taxon>Rhizochromulina</taxon>
    </lineage>
</organism>
<accession>A0A7S2ST75</accession>
<feature type="region of interest" description="Disordered" evidence="5">
    <location>
        <begin position="63"/>
        <end position="90"/>
    </location>
</feature>
<evidence type="ECO:0000256" key="4">
    <source>
        <dbReference type="ARBA" id="ARBA00022840"/>
    </source>
</evidence>
<keyword evidence="1" id="KW-0547">Nucleotide-binding</keyword>
<dbReference type="InterPro" id="IPR041679">
    <property type="entry name" value="DNA2/NAM7-like_C"/>
</dbReference>
<sequence length="542" mass="57532">MLEMAPEPEPPARLTIVPDEFVNPAPIPSATRAAVERWIEDPSSLEFGAPGDPIAAILLRAPPRLHPGPEEKAPKGVPNEEGSAASGKSTDDLFQRVVDTAVGLQQSYLAVQGPPGTGKTTVGARIIASAVEQGLTVAVTANSHKVIHNMMRKAAENLGSRQIKSNFIVVSSNATQDVEDMYSAGQGFVQVMRISSASKFPAEDLEPSGENGARCGAVIGATAWGLSNKRLAEVADLLVVDEAGQVPVSRLPAMGRCLAKRSRGGVVLLGDQMQLANPSEGVHPGDGGDSCLEYLLQDQPVISRDYGFFLPVSFRLHPELCQVVSALAYQRQLTSHKSTLRRRLVLADTEIVKREAGVQIVPVPHLGNLQESDEEALTVAQIVRELCDNRAVQFDDSGERRQLTLNDIVIVTPFNQQRLKLEDELGPGARIGTVDLFQGQEAAVVIVSLARSGDASGILDEGGVDELEMLGSGAGGGGRGTQFVLDLRRLNVAISRAQCLAMVVMSPGLAQGVANSVPQMRTLSFACKLLEFSGADGGKQLP</sequence>
<keyword evidence="2" id="KW-0378">Hydrolase</keyword>
<dbReference type="AlphaFoldDB" id="A0A7S2ST75"/>
<dbReference type="InterPro" id="IPR050534">
    <property type="entry name" value="Coronavir_polyprotein_1ab"/>
</dbReference>
<evidence type="ECO:0000256" key="1">
    <source>
        <dbReference type="ARBA" id="ARBA00022741"/>
    </source>
</evidence>
<protein>
    <recommendedName>
        <fullName evidence="6">DNA2/NAM7 helicase-like C-terminal domain-containing protein</fullName>
    </recommendedName>
</protein>
<proteinExistence type="predicted"/>
<dbReference type="InterPro" id="IPR027417">
    <property type="entry name" value="P-loop_NTPase"/>
</dbReference>